<evidence type="ECO:0000256" key="4">
    <source>
        <dbReference type="ARBA" id="ARBA00022528"/>
    </source>
</evidence>
<dbReference type="Proteomes" id="UP000247498">
    <property type="component" value="Unassembled WGS sequence"/>
</dbReference>
<evidence type="ECO:0000256" key="5">
    <source>
        <dbReference type="ARBA" id="ARBA00022640"/>
    </source>
</evidence>
<evidence type="ECO:0000256" key="7">
    <source>
        <dbReference type="ARBA" id="ARBA00023136"/>
    </source>
</evidence>
<dbReference type="PANTHER" id="PTHR46132:SF1">
    <property type="entry name" value="DIGALACTOSYLDIACYLGLYCEROL SYNTHASE 2, CHLOROPLASTIC"/>
    <property type="match status" value="1"/>
</dbReference>
<keyword evidence="5" id="KW-0934">Plastid</keyword>
<comment type="similarity">
    <text evidence="3">Belongs to the glycosyltransferase group 1 family. Glycosyltransferase 4 subfamily.</text>
</comment>
<dbReference type="CDD" id="cd01635">
    <property type="entry name" value="Glycosyltransferase_GTB-type"/>
    <property type="match status" value="1"/>
</dbReference>
<keyword evidence="6 9" id="KW-0808">Transferase</keyword>
<evidence type="ECO:0000256" key="8">
    <source>
        <dbReference type="SAM" id="Coils"/>
    </source>
</evidence>
<dbReference type="EMBL" id="BDRX01000032">
    <property type="protein sequence ID" value="GBF92486.1"/>
    <property type="molecule type" value="Genomic_DNA"/>
</dbReference>
<keyword evidence="8" id="KW-0175">Coiled coil</keyword>
<reference evidence="9 10" key="1">
    <citation type="journal article" date="2018" name="Sci. Rep.">
        <title>Raphidocelis subcapitata (=Pseudokirchneriella subcapitata) provides an insight into genome evolution and environmental adaptations in the Sphaeropleales.</title>
        <authorList>
            <person name="Suzuki S."/>
            <person name="Yamaguchi H."/>
            <person name="Nakajima N."/>
            <person name="Kawachi M."/>
        </authorList>
    </citation>
    <scope>NUCLEOTIDE SEQUENCE [LARGE SCALE GENOMIC DNA]</scope>
    <source>
        <strain evidence="9 10">NIES-35</strain>
    </source>
</reference>
<comment type="caution">
    <text evidence="9">The sequence shown here is derived from an EMBL/GenBank/DDBJ whole genome shotgun (WGS) entry which is preliminary data.</text>
</comment>
<evidence type="ECO:0000313" key="10">
    <source>
        <dbReference type="Proteomes" id="UP000247498"/>
    </source>
</evidence>
<evidence type="ECO:0000256" key="6">
    <source>
        <dbReference type="ARBA" id="ARBA00022679"/>
    </source>
</evidence>
<dbReference type="InterPro" id="IPR044525">
    <property type="entry name" value="DGDG1/2"/>
</dbReference>
<accession>A0A2V0NXZ1</accession>
<comment type="subcellular location">
    <subcellularLocation>
        <location evidence="2">Membrane</location>
    </subcellularLocation>
    <subcellularLocation>
        <location evidence="1">Plastid</location>
        <location evidence="1">Chloroplast</location>
    </subcellularLocation>
</comment>
<keyword evidence="7" id="KW-0472">Membrane</keyword>
<feature type="coiled-coil region" evidence="8">
    <location>
        <begin position="125"/>
        <end position="170"/>
    </location>
</feature>
<gene>
    <name evidence="9" type="ORF">Rsub_04590</name>
</gene>
<keyword evidence="10" id="KW-1185">Reference proteome</keyword>
<dbReference type="PANTHER" id="PTHR46132">
    <property type="entry name" value="DIGALACTOSYLDIACYLGLYCEROL SYNTHASE 2, CHLOROPLASTIC"/>
    <property type="match status" value="1"/>
</dbReference>
<evidence type="ECO:0000256" key="1">
    <source>
        <dbReference type="ARBA" id="ARBA00004229"/>
    </source>
</evidence>
<proteinExistence type="inferred from homology"/>
<dbReference type="GO" id="GO:0046481">
    <property type="term" value="F:digalactosyldiacylglycerol synthase activity"/>
    <property type="evidence" value="ECO:0007669"/>
    <property type="project" value="InterPro"/>
</dbReference>
<evidence type="ECO:0000256" key="3">
    <source>
        <dbReference type="ARBA" id="ARBA00009481"/>
    </source>
</evidence>
<sequence length="492" mass="50344">MQDYKVFINPSLSDVVATTTAEALAMGKWVVCAEHPSNAFFTRFPNCLIYRDSSEFTACLEKAMRTDPRPLTPEQLQALTWEVRRRARALLLLPTPLGTDLSTVPAQPDALTMRRDIHELQGPLEKNLKNKLRELLAEKALARSARKRVQEEEEAAMAAATAQAAALTAEMTGIMPPTPVQAIRIRCRETSTRRGLKDAVALSITTKDEGEGGNSAAVFVPMCLPSPGSPAANYRSAAAPTSFAAQWRAREFGAPATPARAASAPFARPRPVSLLVTVAVPTRPAWGRPIEPASTEPIASVPVPAPSPAPAAGTLASLSDAQLAAGAAFAAAAPLLTSAYAGVKTFSATLPAAKRLLAAGADALLGGVLPSGGAPVPMVAIECDAPNPNPLADGPPMGRRSLRHQVTHGVAQLSGGVLSADSALARVAGSAAEAGAAAAVGLAVNAAAVGCAAAAAGVAATAAAILTPPLFAGLSAFVGGRALWRALSGSRA</sequence>
<evidence type="ECO:0000256" key="2">
    <source>
        <dbReference type="ARBA" id="ARBA00004370"/>
    </source>
</evidence>
<name>A0A2V0NXZ1_9CHLO</name>
<dbReference type="GO" id="GO:0019375">
    <property type="term" value="P:galactolipid biosynthetic process"/>
    <property type="evidence" value="ECO:0007669"/>
    <property type="project" value="TreeGrafter"/>
</dbReference>
<dbReference type="InParanoid" id="A0A2V0NXZ1"/>
<keyword evidence="4" id="KW-0150">Chloroplast</keyword>
<organism evidence="9 10">
    <name type="scientific">Raphidocelis subcapitata</name>
    <dbReference type="NCBI Taxonomy" id="307507"/>
    <lineage>
        <taxon>Eukaryota</taxon>
        <taxon>Viridiplantae</taxon>
        <taxon>Chlorophyta</taxon>
        <taxon>core chlorophytes</taxon>
        <taxon>Chlorophyceae</taxon>
        <taxon>CS clade</taxon>
        <taxon>Sphaeropleales</taxon>
        <taxon>Selenastraceae</taxon>
        <taxon>Raphidocelis</taxon>
    </lineage>
</organism>
<protein>
    <submittedName>
        <fullName evidence="9">Glycosyltransferase</fullName>
    </submittedName>
</protein>
<dbReference type="AlphaFoldDB" id="A0A2V0NXZ1"/>
<dbReference type="GO" id="GO:0009707">
    <property type="term" value="C:chloroplast outer membrane"/>
    <property type="evidence" value="ECO:0007669"/>
    <property type="project" value="TreeGrafter"/>
</dbReference>
<dbReference type="STRING" id="307507.A0A2V0NXZ1"/>
<evidence type="ECO:0000313" key="9">
    <source>
        <dbReference type="EMBL" id="GBF92486.1"/>
    </source>
</evidence>
<dbReference type="OrthoDB" id="44480at2759"/>